<keyword evidence="5" id="KW-1185">Reference proteome</keyword>
<feature type="domain" description="Phospholipid/glycerol acyltransferase" evidence="3">
    <location>
        <begin position="60"/>
        <end position="170"/>
    </location>
</feature>
<dbReference type="InterPro" id="IPR000873">
    <property type="entry name" value="AMP-dep_synth/lig_dom"/>
</dbReference>
<dbReference type="InterPro" id="IPR020845">
    <property type="entry name" value="AMP-binding_CS"/>
</dbReference>
<dbReference type="GO" id="GO:0016746">
    <property type="term" value="F:acyltransferase activity"/>
    <property type="evidence" value="ECO:0007669"/>
    <property type="project" value="UniProtKB-KW"/>
</dbReference>
<dbReference type="InterPro" id="IPR045851">
    <property type="entry name" value="AMP-bd_C_sf"/>
</dbReference>
<keyword evidence="2" id="KW-0436">Ligase</keyword>
<evidence type="ECO:0000313" key="4">
    <source>
        <dbReference type="EMBL" id="PSJ50744.1"/>
    </source>
</evidence>
<organism evidence="4 5">
    <name type="scientific">Kumtagia ephedrae</name>
    <dbReference type="NCBI Taxonomy" id="2116701"/>
    <lineage>
        <taxon>Bacteria</taxon>
        <taxon>Pseudomonadati</taxon>
        <taxon>Pseudomonadota</taxon>
        <taxon>Alphaproteobacteria</taxon>
        <taxon>Hyphomicrobiales</taxon>
        <taxon>Phyllobacteriaceae</taxon>
        <taxon>Kumtagia</taxon>
    </lineage>
</organism>
<dbReference type="SMART" id="SM00563">
    <property type="entry name" value="PlsC"/>
    <property type="match status" value="1"/>
</dbReference>
<dbReference type="Pfam" id="PF00501">
    <property type="entry name" value="AMP-binding"/>
    <property type="match status" value="1"/>
</dbReference>
<dbReference type="OrthoDB" id="9803968at2"/>
<dbReference type="EMBL" id="PXYK01000048">
    <property type="protein sequence ID" value="PSJ50744.1"/>
    <property type="molecule type" value="Genomic_DNA"/>
</dbReference>
<protein>
    <submittedName>
        <fullName evidence="4">2-acyl-glycerophospho-ethanolamine acyltransferase</fullName>
    </submittedName>
</protein>
<dbReference type="InterPro" id="IPR002123">
    <property type="entry name" value="Plipid/glycerol_acylTrfase"/>
</dbReference>
<keyword evidence="4" id="KW-0012">Acyltransferase</keyword>
<comment type="caution">
    <text evidence="4">The sequence shown here is derived from an EMBL/GenBank/DDBJ whole genome shotgun (WGS) entry which is preliminary data.</text>
</comment>
<dbReference type="Pfam" id="PF13193">
    <property type="entry name" value="AMP-binding_C"/>
    <property type="match status" value="1"/>
</dbReference>
<evidence type="ECO:0000259" key="3">
    <source>
        <dbReference type="SMART" id="SM00563"/>
    </source>
</evidence>
<dbReference type="Gene3D" id="3.30.300.30">
    <property type="match status" value="1"/>
</dbReference>
<dbReference type="GO" id="GO:0031956">
    <property type="term" value="F:medium-chain fatty acid-CoA ligase activity"/>
    <property type="evidence" value="ECO:0007669"/>
    <property type="project" value="TreeGrafter"/>
</dbReference>
<dbReference type="AlphaFoldDB" id="A0A2P7RKK0"/>
<accession>A0A2P7RKK0</accession>
<evidence type="ECO:0000256" key="2">
    <source>
        <dbReference type="ARBA" id="ARBA00022598"/>
    </source>
</evidence>
<dbReference type="SUPFAM" id="SSF69593">
    <property type="entry name" value="Glycerol-3-phosphate (1)-acyltransferase"/>
    <property type="match status" value="1"/>
</dbReference>
<dbReference type="PROSITE" id="PS00455">
    <property type="entry name" value="AMP_BINDING"/>
    <property type="match status" value="1"/>
</dbReference>
<name>A0A2P7RKK0_9HYPH</name>
<dbReference type="PANTHER" id="PTHR43201">
    <property type="entry name" value="ACYL-COA SYNTHETASE"/>
    <property type="match status" value="1"/>
</dbReference>
<dbReference type="Proteomes" id="UP000241229">
    <property type="component" value="Unassembled WGS sequence"/>
</dbReference>
<evidence type="ECO:0000256" key="1">
    <source>
        <dbReference type="ARBA" id="ARBA00006432"/>
    </source>
</evidence>
<dbReference type="PANTHER" id="PTHR43201:SF5">
    <property type="entry name" value="MEDIUM-CHAIN ACYL-COA LIGASE ACSF2, MITOCHONDRIAL"/>
    <property type="match status" value="1"/>
</dbReference>
<dbReference type="InterPro" id="IPR025110">
    <property type="entry name" value="AMP-bd_C"/>
</dbReference>
<dbReference type="SUPFAM" id="SSF56801">
    <property type="entry name" value="Acetyl-CoA synthetase-like"/>
    <property type="match status" value="1"/>
</dbReference>
<dbReference type="Gene3D" id="3.40.50.12780">
    <property type="entry name" value="N-terminal domain of ligase-like"/>
    <property type="match status" value="1"/>
</dbReference>
<proteinExistence type="inferred from homology"/>
<comment type="similarity">
    <text evidence="1">Belongs to the ATP-dependent AMP-binding enzyme family.</text>
</comment>
<evidence type="ECO:0000313" key="5">
    <source>
        <dbReference type="Proteomes" id="UP000241229"/>
    </source>
</evidence>
<dbReference type="Pfam" id="PF01553">
    <property type="entry name" value="Acyltransferase"/>
    <property type="match status" value="1"/>
</dbReference>
<dbReference type="InterPro" id="IPR042099">
    <property type="entry name" value="ANL_N_sf"/>
</dbReference>
<dbReference type="GO" id="GO:0006631">
    <property type="term" value="P:fatty acid metabolic process"/>
    <property type="evidence" value="ECO:0007669"/>
    <property type="project" value="TreeGrafter"/>
</dbReference>
<gene>
    <name evidence="4" type="ORF">C7I84_28280</name>
</gene>
<sequence length="742" mass="80365">MILTGIVLGTLAAAYLAFALLQVFRLGLSLHQALLYVPLKLAYRIDDGQIRLARRADAPVVYVVTHQSRLDPALMLALLPGDTLHILDERAARAAWLEPWRELARTIAFNAEHVFVSRRLVRVLKRKGRIAVYMPETVEPEVRAFRLYRAVARIALQGDARVVPIFIDGARRLPFSLIDEANAPRRLLPRLRIGAAEPLTVAELVSRAGAATPTASGAAFDRVAEVRSRVPYAGLTLFQAVQAASRRFGADRPIVEDVISGTLSYRQLLMAARIFAGRFARITAPGEPVGVLLPNSNGFALTLLALMSAGRVAAMVNYTAGPANVTSAVRTAPIRTIVSSRAFVEKAGLDDIVEAAKAGGGRFVWIEDLRDGISSFDRLVAALFWRNSVGAQHAGAPALIMFTSGSEGTPKAVVLSHRNLIANAMQVESRLAIGPRDFVMNVLPVFHAFGLLGGLILPLLTGVRTLLYPSPLHYKQIPQTAAKRRPTILFATDTFLAAYANAADDGDFSSLRFAVAGAEPLRASTRRTWAERFDTQLLEGFGLTEAAPVVALNTATHNREGSVGRLLPGMRMRLEPVEGVAEGGRLWIAGPNVMMGYMSADRPGQLQGLPDEWHDTGDIVSVDREGFLAIRGRAKRFAKIAGEMVSLGAIEMLAHTAWPEDRHAVVAVPDKRRGERIVLVTTADNAEPAELRRHGKQAGIAELALPQDIVQVDEIPIHGTGKTDYAATRRLALDRLGLANAA</sequence>
<dbReference type="RefSeq" id="WP_106775553.1">
    <property type="nucleotide sequence ID" value="NZ_PXYK01000048.1"/>
</dbReference>
<keyword evidence="4" id="KW-0808">Transferase</keyword>
<reference evidence="4 5" key="1">
    <citation type="submission" date="2018-03" db="EMBL/GenBank/DDBJ databases">
        <title>The draft genome of Mesorhizobium sp. 6GN-30.</title>
        <authorList>
            <person name="Liu L."/>
            <person name="Li L."/>
            <person name="Wang T."/>
            <person name="Zhang X."/>
            <person name="Liang L."/>
        </authorList>
    </citation>
    <scope>NUCLEOTIDE SEQUENCE [LARGE SCALE GENOMIC DNA]</scope>
    <source>
        <strain evidence="4 5">6GN30</strain>
    </source>
</reference>